<reference evidence="14" key="1">
    <citation type="submission" date="2020-11" db="EMBL/GenBank/DDBJ databases">
        <authorList>
            <person name="Tran Van P."/>
        </authorList>
    </citation>
    <scope>NUCLEOTIDE SEQUENCE</scope>
</reference>
<evidence type="ECO:0000313" key="15">
    <source>
        <dbReference type="Proteomes" id="UP000759131"/>
    </source>
</evidence>
<evidence type="ECO:0000256" key="4">
    <source>
        <dbReference type="ARBA" id="ARBA00022692"/>
    </source>
</evidence>
<evidence type="ECO:0000259" key="13">
    <source>
        <dbReference type="SMART" id="SM00918"/>
    </source>
</evidence>
<dbReference type="GO" id="GO:0015276">
    <property type="term" value="F:ligand-gated monoatomic ion channel activity"/>
    <property type="evidence" value="ECO:0007669"/>
    <property type="project" value="InterPro"/>
</dbReference>
<evidence type="ECO:0000256" key="5">
    <source>
        <dbReference type="ARBA" id="ARBA00022989"/>
    </source>
</evidence>
<evidence type="ECO:0000256" key="6">
    <source>
        <dbReference type="ARBA" id="ARBA00023065"/>
    </source>
</evidence>
<feature type="domain" description="Ionotropic glutamate receptor L-glutamate and glycine-binding" evidence="13">
    <location>
        <begin position="1"/>
        <end position="59"/>
    </location>
</feature>
<feature type="transmembrane region" description="Helical" evidence="12">
    <location>
        <begin position="141"/>
        <end position="160"/>
    </location>
</feature>
<dbReference type="SMART" id="SM00918">
    <property type="entry name" value="Lig_chan-Glu_bd"/>
    <property type="match status" value="1"/>
</dbReference>
<keyword evidence="9" id="KW-0325">Glycoprotein</keyword>
<dbReference type="InterPro" id="IPR052192">
    <property type="entry name" value="Insect_Ionotropic_Sensory_Rcpt"/>
</dbReference>
<dbReference type="Gene3D" id="3.40.190.10">
    <property type="entry name" value="Periplasmic binding protein-like II"/>
    <property type="match status" value="2"/>
</dbReference>
<keyword evidence="3" id="KW-1003">Cell membrane</keyword>
<evidence type="ECO:0000256" key="11">
    <source>
        <dbReference type="ARBA" id="ARBA00023303"/>
    </source>
</evidence>
<dbReference type="SUPFAM" id="SSF53850">
    <property type="entry name" value="Periplasmic binding protein-like II"/>
    <property type="match status" value="1"/>
</dbReference>
<organism evidence="14">
    <name type="scientific">Medioppia subpectinata</name>
    <dbReference type="NCBI Taxonomy" id="1979941"/>
    <lineage>
        <taxon>Eukaryota</taxon>
        <taxon>Metazoa</taxon>
        <taxon>Ecdysozoa</taxon>
        <taxon>Arthropoda</taxon>
        <taxon>Chelicerata</taxon>
        <taxon>Arachnida</taxon>
        <taxon>Acari</taxon>
        <taxon>Acariformes</taxon>
        <taxon>Sarcoptiformes</taxon>
        <taxon>Oribatida</taxon>
        <taxon>Brachypylina</taxon>
        <taxon>Oppioidea</taxon>
        <taxon>Oppiidae</taxon>
        <taxon>Medioppia</taxon>
    </lineage>
</organism>
<feature type="non-terminal residue" evidence="14">
    <location>
        <position position="278"/>
    </location>
</feature>
<feature type="transmembrane region" description="Helical" evidence="12">
    <location>
        <begin position="115"/>
        <end position="135"/>
    </location>
</feature>
<dbReference type="EMBL" id="OC876508">
    <property type="protein sequence ID" value="CAD7639296.1"/>
    <property type="molecule type" value="Genomic_DNA"/>
</dbReference>
<evidence type="ECO:0000256" key="2">
    <source>
        <dbReference type="ARBA" id="ARBA00022448"/>
    </source>
</evidence>
<dbReference type="EMBL" id="CAJPIZ010021933">
    <property type="protein sequence ID" value="CAG2117783.1"/>
    <property type="molecule type" value="Genomic_DNA"/>
</dbReference>
<keyword evidence="7 12" id="KW-0472">Membrane</keyword>
<dbReference type="Pfam" id="PF10613">
    <property type="entry name" value="Lig_chan-Glu_bd"/>
    <property type="match status" value="1"/>
</dbReference>
<keyword evidence="11" id="KW-0407">Ion channel</keyword>
<keyword evidence="5 12" id="KW-1133">Transmembrane helix</keyword>
<evidence type="ECO:0000256" key="12">
    <source>
        <dbReference type="SAM" id="Phobius"/>
    </source>
</evidence>
<dbReference type="Proteomes" id="UP000759131">
    <property type="component" value="Unassembled WGS sequence"/>
</dbReference>
<keyword evidence="10" id="KW-1071">Ligand-gated ion channel</keyword>
<proteinExistence type="predicted"/>
<evidence type="ECO:0000256" key="8">
    <source>
        <dbReference type="ARBA" id="ARBA00023170"/>
    </source>
</evidence>
<keyword evidence="4 12" id="KW-0812">Transmembrane</keyword>
<keyword evidence="6" id="KW-0406">Ion transport</keyword>
<evidence type="ECO:0000256" key="7">
    <source>
        <dbReference type="ARBA" id="ARBA00023136"/>
    </source>
</evidence>
<dbReference type="OrthoDB" id="6485003at2759"/>
<name>A0A7R9QCN5_9ACAR</name>
<keyword evidence="2" id="KW-0813">Transport</keyword>
<evidence type="ECO:0000256" key="3">
    <source>
        <dbReference type="ARBA" id="ARBA00022475"/>
    </source>
</evidence>
<evidence type="ECO:0000256" key="1">
    <source>
        <dbReference type="ARBA" id="ARBA00004651"/>
    </source>
</evidence>
<evidence type="ECO:0000313" key="14">
    <source>
        <dbReference type="EMBL" id="CAD7639296.1"/>
    </source>
</evidence>
<dbReference type="PANTHER" id="PTHR42643">
    <property type="entry name" value="IONOTROPIC RECEPTOR 20A-RELATED"/>
    <property type="match status" value="1"/>
</dbReference>
<comment type="subcellular location">
    <subcellularLocation>
        <location evidence="1">Cell membrane</location>
        <topology evidence="1">Multi-pass membrane protein</topology>
    </subcellularLocation>
</comment>
<keyword evidence="8" id="KW-0675">Receptor</keyword>
<accession>A0A7R9QCN5</accession>
<evidence type="ECO:0000256" key="9">
    <source>
        <dbReference type="ARBA" id="ARBA00023180"/>
    </source>
</evidence>
<sequence length="278" mass="31390">MVILNDRKSGISAEGVFGDFLHYMLTKINISYTIVMPKDNQWGVYEKGKWTGLYGMIYNNESDMILGPSAITSERKSIVKFSESLYTDEAAILCAPSRQPYYKDIFAHLKHLDHITYLAIVASTLSVAMVLAIAIDMYLKLNVVTIVLMVYSIMMVLFWIDINKVIGAYLVTNQAEDVIKSLEDIVDNKNIIPSVNKGGIFHYYFNNKDDPIESQIWSRMVDHNNQGIIATHEVSGAAFIDDIRAKRRVLISVMSGVVLNVIKFCQTDPKLNLFISTN</sequence>
<keyword evidence="15" id="KW-1185">Reference proteome</keyword>
<dbReference type="GO" id="GO:0005886">
    <property type="term" value="C:plasma membrane"/>
    <property type="evidence" value="ECO:0007669"/>
    <property type="project" value="UniProtKB-SubCell"/>
</dbReference>
<protein>
    <recommendedName>
        <fullName evidence="13">Ionotropic glutamate receptor L-glutamate and glycine-binding domain-containing protein</fullName>
    </recommendedName>
</protein>
<dbReference type="PANTHER" id="PTHR42643:SF38">
    <property type="entry name" value="IONOTROPIC RECEPTOR 100A"/>
    <property type="match status" value="1"/>
</dbReference>
<dbReference type="InterPro" id="IPR019594">
    <property type="entry name" value="Glu/Gly-bd"/>
</dbReference>
<dbReference type="AlphaFoldDB" id="A0A7R9QCN5"/>
<evidence type="ECO:0000256" key="10">
    <source>
        <dbReference type="ARBA" id="ARBA00023286"/>
    </source>
</evidence>
<gene>
    <name evidence="14" type="ORF">OSB1V03_LOCUS17736</name>
</gene>